<comment type="caution">
    <text evidence="1">The sequence shown here is derived from an EMBL/GenBank/DDBJ whole genome shotgun (WGS) entry which is preliminary data.</text>
</comment>
<accession>A0ABP7X4I2</accession>
<dbReference type="Gene3D" id="2.180.10.10">
    <property type="entry name" value="RHS repeat-associated core"/>
    <property type="match status" value="1"/>
</dbReference>
<dbReference type="InterPro" id="IPR022385">
    <property type="entry name" value="Rhs_assc_core"/>
</dbReference>
<keyword evidence="2" id="KW-1185">Reference proteome</keyword>
<name>A0ABP7X4I2_9SPHI</name>
<dbReference type="NCBIfam" id="TIGR03696">
    <property type="entry name" value="Rhs_assc_core"/>
    <property type="match status" value="1"/>
</dbReference>
<dbReference type="EMBL" id="BAABCV010000014">
    <property type="protein sequence ID" value="GAA4104513.1"/>
    <property type="molecule type" value="Genomic_DNA"/>
</dbReference>
<evidence type="ECO:0008006" key="3">
    <source>
        <dbReference type="Google" id="ProtNLM"/>
    </source>
</evidence>
<evidence type="ECO:0000313" key="1">
    <source>
        <dbReference type="EMBL" id="GAA4104513.1"/>
    </source>
</evidence>
<sequence>MNGRLYDPLLHRFLSPDEYVQDPTNTQNFNRYGYVLNNPLKYTDPSGNAFGLDDTFGIILGGFTNSFSNIASGNVTNVWTGFSYFFVGTIAGEIAVNTGGLGTSLSGAFLGTANNIIAQLSGHGHIDWGQAYLSGITGLVTADIGAELGNLVGPSITGLTDKIASPVLRQVATNAITTGGVGFTLGTAGGLISGKSFGASLGEGAKGGAQGLALGAITGGAEGFRFAQKYNLDLWTGRSNLTIDQAHSLGLQSITMGNNLQDIQFNPKQINADATNSDYATAVAKWNQIRARYGLPPQYNPGNTGFTVSLNDGGVIRRSFYSGGNTTPNGYSIKLNYVHPVGNNPKPFYLRYK</sequence>
<dbReference type="Proteomes" id="UP001500841">
    <property type="component" value="Unassembled WGS sequence"/>
</dbReference>
<organism evidence="1 2">
    <name type="scientific">Mucilaginibacter panaciglaebae</name>
    <dbReference type="NCBI Taxonomy" id="502331"/>
    <lineage>
        <taxon>Bacteria</taxon>
        <taxon>Pseudomonadati</taxon>
        <taxon>Bacteroidota</taxon>
        <taxon>Sphingobacteriia</taxon>
        <taxon>Sphingobacteriales</taxon>
        <taxon>Sphingobacteriaceae</taxon>
        <taxon>Mucilaginibacter</taxon>
    </lineage>
</organism>
<evidence type="ECO:0000313" key="2">
    <source>
        <dbReference type="Proteomes" id="UP001500841"/>
    </source>
</evidence>
<gene>
    <name evidence="1" type="ORF">GCM10022392_32630</name>
</gene>
<protein>
    <recommendedName>
        <fullName evidence="3">RHS repeat-associated protein</fullName>
    </recommendedName>
</protein>
<proteinExistence type="predicted"/>
<reference evidence="2" key="1">
    <citation type="journal article" date="2019" name="Int. J. Syst. Evol. Microbiol.">
        <title>The Global Catalogue of Microorganisms (GCM) 10K type strain sequencing project: providing services to taxonomists for standard genome sequencing and annotation.</title>
        <authorList>
            <consortium name="The Broad Institute Genomics Platform"/>
            <consortium name="The Broad Institute Genome Sequencing Center for Infectious Disease"/>
            <person name="Wu L."/>
            <person name="Ma J."/>
        </authorList>
    </citation>
    <scope>NUCLEOTIDE SEQUENCE [LARGE SCALE GENOMIC DNA]</scope>
    <source>
        <strain evidence="2">JCM 17085</strain>
    </source>
</reference>